<dbReference type="RefSeq" id="WP_343918462.1">
    <property type="nucleotide sequence ID" value="NZ_BAAAJT010000002.1"/>
</dbReference>
<feature type="transmembrane region" description="Helical" evidence="2">
    <location>
        <begin position="85"/>
        <end position="107"/>
    </location>
</feature>
<comment type="caution">
    <text evidence="3">The sequence shown here is derived from an EMBL/GenBank/DDBJ whole genome shotgun (WGS) entry which is preliminary data.</text>
</comment>
<protein>
    <recommendedName>
        <fullName evidence="5">DUF485 domain-containing protein</fullName>
    </recommendedName>
</protein>
<proteinExistence type="predicted"/>
<reference evidence="4" key="1">
    <citation type="journal article" date="2019" name="Int. J. Syst. Evol. Microbiol.">
        <title>The Global Catalogue of Microorganisms (GCM) 10K type strain sequencing project: providing services to taxonomists for standard genome sequencing and annotation.</title>
        <authorList>
            <consortium name="The Broad Institute Genomics Platform"/>
            <consortium name="The Broad Institute Genome Sequencing Center for Infectious Disease"/>
            <person name="Wu L."/>
            <person name="Ma J."/>
        </authorList>
    </citation>
    <scope>NUCLEOTIDE SEQUENCE [LARGE SCALE GENOMIC DNA]</scope>
    <source>
        <strain evidence="4">CGMCC 1.12477</strain>
    </source>
</reference>
<gene>
    <name evidence="3" type="ORF">ACFSDE_11410</name>
</gene>
<evidence type="ECO:0000256" key="1">
    <source>
        <dbReference type="SAM" id="MobiDB-lite"/>
    </source>
</evidence>
<evidence type="ECO:0008006" key="5">
    <source>
        <dbReference type="Google" id="ProtNLM"/>
    </source>
</evidence>
<feature type="compositionally biased region" description="Basic residues" evidence="1">
    <location>
        <begin position="17"/>
        <end position="27"/>
    </location>
</feature>
<sequence>MSEQPPPRVRVTGPSRRPTRRTARPRRSQIDEETRLGEIYLRSLLREQLRLAGLALLVLAVGLGGLPLLFWLVPDLAATRVAGLPLAWLLIGVAAYPFLVGVGWWYVRAAERNEDDFTDLVETVDRP</sequence>
<dbReference type="EMBL" id="JBHUGD010000003">
    <property type="protein sequence ID" value="MFD1947399.1"/>
    <property type="molecule type" value="Genomic_DNA"/>
</dbReference>
<evidence type="ECO:0000313" key="4">
    <source>
        <dbReference type="Proteomes" id="UP001597351"/>
    </source>
</evidence>
<organism evidence="3 4">
    <name type="scientific">Nocardioides aestuarii</name>
    <dbReference type="NCBI Taxonomy" id="252231"/>
    <lineage>
        <taxon>Bacteria</taxon>
        <taxon>Bacillati</taxon>
        <taxon>Actinomycetota</taxon>
        <taxon>Actinomycetes</taxon>
        <taxon>Propionibacteriales</taxon>
        <taxon>Nocardioidaceae</taxon>
        <taxon>Nocardioides</taxon>
    </lineage>
</organism>
<evidence type="ECO:0000256" key="2">
    <source>
        <dbReference type="SAM" id="Phobius"/>
    </source>
</evidence>
<keyword evidence="2" id="KW-0812">Transmembrane</keyword>
<dbReference type="Proteomes" id="UP001597351">
    <property type="component" value="Unassembled WGS sequence"/>
</dbReference>
<name>A0ABW4TL49_9ACTN</name>
<keyword evidence="4" id="KW-1185">Reference proteome</keyword>
<feature type="region of interest" description="Disordered" evidence="1">
    <location>
        <begin position="1"/>
        <end position="29"/>
    </location>
</feature>
<feature type="transmembrane region" description="Helical" evidence="2">
    <location>
        <begin position="51"/>
        <end position="73"/>
    </location>
</feature>
<keyword evidence="2" id="KW-0472">Membrane</keyword>
<keyword evidence="2" id="KW-1133">Transmembrane helix</keyword>
<evidence type="ECO:0000313" key="3">
    <source>
        <dbReference type="EMBL" id="MFD1947399.1"/>
    </source>
</evidence>
<accession>A0ABW4TL49</accession>